<reference evidence="1 2" key="1">
    <citation type="submission" date="2024-11" db="EMBL/GenBank/DDBJ databases">
        <title>Chromosome-level genome assembly of Eucalyptus globulus Labill. provides insights into its genome evolution.</title>
        <authorList>
            <person name="Li X."/>
        </authorList>
    </citation>
    <scope>NUCLEOTIDE SEQUENCE [LARGE SCALE GENOMIC DNA]</scope>
    <source>
        <strain evidence="1">CL2024</strain>
        <tissue evidence="1">Fresh tender leaves</tissue>
    </source>
</reference>
<keyword evidence="2" id="KW-1185">Reference proteome</keyword>
<evidence type="ECO:0000313" key="2">
    <source>
        <dbReference type="Proteomes" id="UP001634007"/>
    </source>
</evidence>
<evidence type="ECO:0000313" key="1">
    <source>
        <dbReference type="EMBL" id="KAL3716064.1"/>
    </source>
</evidence>
<dbReference type="AlphaFoldDB" id="A0ABD3IPC9"/>
<evidence type="ECO:0008006" key="3">
    <source>
        <dbReference type="Google" id="ProtNLM"/>
    </source>
</evidence>
<accession>A0ABD3IPC9</accession>
<protein>
    <recommendedName>
        <fullName evidence="3">DUF4371 domain-containing protein</fullName>
    </recommendedName>
</protein>
<dbReference type="PANTHER" id="PTHR31371">
    <property type="entry name" value="BNAC09G50660D PROTEIN"/>
    <property type="match status" value="1"/>
</dbReference>
<name>A0ABD3IPC9_EUCGL</name>
<gene>
    <name evidence="1" type="ORF">ACJRO7_007778</name>
</gene>
<dbReference type="PANTHER" id="PTHR31371:SF4">
    <property type="entry name" value="DUF668 DOMAIN-CONTAINING PROTEIN"/>
    <property type="match status" value="1"/>
</dbReference>
<organism evidence="1 2">
    <name type="scientific">Eucalyptus globulus</name>
    <name type="common">Tasmanian blue gum</name>
    <dbReference type="NCBI Taxonomy" id="34317"/>
    <lineage>
        <taxon>Eukaryota</taxon>
        <taxon>Viridiplantae</taxon>
        <taxon>Streptophyta</taxon>
        <taxon>Embryophyta</taxon>
        <taxon>Tracheophyta</taxon>
        <taxon>Spermatophyta</taxon>
        <taxon>Magnoliopsida</taxon>
        <taxon>eudicotyledons</taxon>
        <taxon>Gunneridae</taxon>
        <taxon>Pentapetalae</taxon>
        <taxon>rosids</taxon>
        <taxon>malvids</taxon>
        <taxon>Myrtales</taxon>
        <taxon>Myrtaceae</taxon>
        <taxon>Myrtoideae</taxon>
        <taxon>Eucalypteae</taxon>
        <taxon>Eucalyptus</taxon>
    </lineage>
</organism>
<sequence length="96" mass="10943">MLEWLAPLAHNTIKWQSERNIEKQHEVSRTNVHLVQTLFFANQAKTETAIVELLVGLNYLSRISGEMNGRSLASFPAQRASNDYLVKMNEMALDVI</sequence>
<dbReference type="EMBL" id="JBJKBG010000011">
    <property type="protein sequence ID" value="KAL3716064.1"/>
    <property type="molecule type" value="Genomic_DNA"/>
</dbReference>
<comment type="caution">
    <text evidence="1">The sequence shown here is derived from an EMBL/GenBank/DDBJ whole genome shotgun (WGS) entry which is preliminary data.</text>
</comment>
<dbReference type="Proteomes" id="UP001634007">
    <property type="component" value="Unassembled WGS sequence"/>
</dbReference>
<proteinExistence type="predicted"/>